<dbReference type="Proteomes" id="UP001621534">
    <property type="component" value="Unassembled WGS sequence"/>
</dbReference>
<organism evidence="2">
    <name type="scientific">Pseudomonas urmiensis</name>
    <dbReference type="NCBI Taxonomy" id="2745493"/>
    <lineage>
        <taxon>Bacteria</taxon>
        <taxon>Pseudomonadati</taxon>
        <taxon>Pseudomonadota</taxon>
        <taxon>Gammaproteobacteria</taxon>
        <taxon>Pseudomonadales</taxon>
        <taxon>Pseudomonadaceae</taxon>
        <taxon>Pseudomonas</taxon>
    </lineage>
</organism>
<reference evidence="3" key="4">
    <citation type="submission" date="2021-06" db="EMBL/GenBank/DDBJ databases">
        <title>Updating the genus Pseudomonas: Description of 43 new species and partition of the Pseudomonas putida group.</title>
        <authorList>
            <person name="Girard L."/>
            <person name="Lood C."/>
            <person name="Vandamme P."/>
            <person name="Rokni-Zadeh H."/>
            <person name="Van Noort V."/>
            <person name="Hofte M."/>
            <person name="Lavigne R."/>
            <person name="De Mot R."/>
        </authorList>
    </citation>
    <scope>NUCLEOTIDE SEQUENCE</scope>
    <source>
        <strain evidence="3">SWRI10</strain>
    </source>
</reference>
<reference evidence="2" key="3">
    <citation type="submission" date="2020-07" db="EMBL/GenBank/DDBJ databases">
        <authorList>
            <person name="Lood C."/>
            <person name="Girard L."/>
        </authorList>
    </citation>
    <scope>NUCLEOTIDE SEQUENCE</scope>
    <source>
        <strain evidence="2">SWRI10</strain>
    </source>
</reference>
<reference evidence="4" key="5">
    <citation type="submission" date="2021-07" db="EMBL/GenBank/DDBJ databases">
        <authorList>
            <person name="Wevar Oller A.L."/>
            <person name="Talano M.A."/>
            <person name="Torres Tejerizo G.A."/>
            <person name="Agostini E."/>
        </authorList>
    </citation>
    <scope>NUCLEOTIDE SEQUENCE</scope>
    <source>
        <strain evidence="4">AW4</strain>
    </source>
</reference>
<dbReference type="InterPro" id="IPR054191">
    <property type="entry name" value="DUF6896"/>
</dbReference>
<evidence type="ECO:0000313" key="2">
    <source>
        <dbReference type="EMBL" id="MBC3442499.1"/>
    </source>
</evidence>
<name>A0A923G1C6_9PSED</name>
<dbReference type="EMBL" id="JABWRE020000001">
    <property type="protein sequence ID" value="MBV4535239.1"/>
    <property type="molecule type" value="Genomic_DNA"/>
</dbReference>
<evidence type="ECO:0000313" key="3">
    <source>
        <dbReference type="EMBL" id="MBV4535239.1"/>
    </source>
</evidence>
<gene>
    <name evidence="3" type="ORF">HU737_004520</name>
    <name evidence="2" type="ORF">HU737_17550</name>
    <name evidence="4" type="ORF">KW869_08835</name>
</gene>
<sequence length="138" mass="15932">MPIKKINVEEFKLILIRFSEIQEALVAAFLELSKTKGQWPTKGTILLNNERWAYRKHGAGVCFTSKNTGEEIDAHSGIEQKPYKKDSWRLEIYFASLDRKIVSFNQRTYDSHIDCDIKCLMSKLANQNELKAIGYTSE</sequence>
<proteinExistence type="predicted"/>
<reference evidence="2" key="2">
    <citation type="journal article" date="2020" name="Microorganisms">
        <title>Reliable Identification of Environmental Pseudomonas Isolates Using the rpoD Gene.</title>
        <authorList>
            <consortium name="The Broad Institute Genome Sequencing Platform"/>
            <person name="Girard L."/>
            <person name="Lood C."/>
            <person name="Rokni-Zadeh H."/>
            <person name="van Noort V."/>
            <person name="Lavigne R."/>
            <person name="De Mot R."/>
        </authorList>
    </citation>
    <scope>NUCLEOTIDE SEQUENCE</scope>
    <source>
        <strain evidence="2">SWRI10</strain>
    </source>
</reference>
<evidence type="ECO:0000259" key="1">
    <source>
        <dbReference type="Pfam" id="PF21837"/>
    </source>
</evidence>
<dbReference type="RefSeq" id="WP_186556042.1">
    <property type="nucleotide sequence ID" value="NZ_JABWRE020000001.1"/>
</dbReference>
<protein>
    <recommendedName>
        <fullName evidence="1">DUF6896 domain-containing protein</fullName>
    </recommendedName>
</protein>
<keyword evidence="5" id="KW-1185">Reference proteome</keyword>
<evidence type="ECO:0000313" key="5">
    <source>
        <dbReference type="Proteomes" id="UP001621534"/>
    </source>
</evidence>
<dbReference type="AlphaFoldDB" id="A0A923G1C6"/>
<dbReference type="Proteomes" id="UP000599879">
    <property type="component" value="Unassembled WGS sequence"/>
</dbReference>
<evidence type="ECO:0000313" key="4">
    <source>
        <dbReference type="EMBL" id="MFK5733636.1"/>
    </source>
</evidence>
<accession>A0A923G1C6</accession>
<feature type="domain" description="DUF6896" evidence="1">
    <location>
        <begin position="17"/>
        <end position="109"/>
    </location>
</feature>
<dbReference type="Pfam" id="PF21837">
    <property type="entry name" value="DUF6896"/>
    <property type="match status" value="1"/>
</dbReference>
<comment type="caution">
    <text evidence="2">The sequence shown here is derived from an EMBL/GenBank/DDBJ whole genome shotgun (WGS) entry which is preliminary data.</text>
</comment>
<dbReference type="EMBL" id="JAHWXS010000008">
    <property type="protein sequence ID" value="MFK5733636.1"/>
    <property type="molecule type" value="Genomic_DNA"/>
</dbReference>
<dbReference type="EMBL" id="JABWRE010000013">
    <property type="protein sequence ID" value="MBC3442499.1"/>
    <property type="molecule type" value="Genomic_DNA"/>
</dbReference>
<reference evidence="4 5" key="1">
    <citation type="journal article" date="2012" name="Plant Soil">
        <title>Screening of plant growth-promoting traits in arsenic-resistant bacteria isolated from the rhizosphere of soybean plants from Argentinean agricultural soil.</title>
        <authorList>
            <person name="Wevar Oller A.L."/>
            <person name="Talano M.A."/>
            <person name="Agostini E."/>
        </authorList>
    </citation>
    <scope>NUCLEOTIDE SEQUENCE [LARGE SCALE GENOMIC DNA]</scope>
    <source>
        <strain evidence="4 5">AW4</strain>
    </source>
</reference>